<organism evidence="1 2">
    <name type="scientific">Desulfurococcus amylolyticus DSM 16532</name>
    <dbReference type="NCBI Taxonomy" id="768672"/>
    <lineage>
        <taxon>Archaea</taxon>
        <taxon>Thermoproteota</taxon>
        <taxon>Thermoprotei</taxon>
        <taxon>Desulfurococcales</taxon>
        <taxon>Desulfurococcaceae</taxon>
        <taxon>Desulfurococcus</taxon>
    </lineage>
</organism>
<accession>I3XRC7</accession>
<sequence length="99" mass="11370">MSNILKMKQEIVRLIDESSEQAYKIAFYSNPDVSRILERLIAEWERNNQKGIPLDYATEEEVEVMYNIAVKISKTPPQALMSTYLSGIMPSSSGEKKKR</sequence>
<protein>
    <submittedName>
        <fullName evidence="1">Uncharacterized protein</fullName>
    </submittedName>
</protein>
<dbReference type="GeneID" id="13062290"/>
<reference evidence="1 2" key="1">
    <citation type="journal article" date="2012" name="J. Bacteriol.">
        <title>Complete Genome Sequence of Desulfurococcus fermentans, a Hyperthermophilic Cellulolytic Crenarchaeon Isolated from a Freshwater Hot Spring in Kamchatka, Russia.</title>
        <authorList>
            <person name="Susanti D."/>
            <person name="Johnson E.F."/>
            <person name="Rodriguez J.R."/>
            <person name="Anderson I."/>
            <person name="Perevalova A.A."/>
            <person name="Kyrpides N."/>
            <person name="Lucas S."/>
            <person name="Han J."/>
            <person name="Lapidus A."/>
            <person name="Cheng J.F."/>
            <person name="Goodwin L."/>
            <person name="Pitluck S."/>
            <person name="Mavrommatis K."/>
            <person name="Peters L."/>
            <person name="Land M.L."/>
            <person name="Hauser L."/>
            <person name="Gopalan V."/>
            <person name="Chan P.P."/>
            <person name="Lowe T.M."/>
            <person name="Atomi H."/>
            <person name="Bonch-Osmolovskaya E.A."/>
            <person name="Woyke T."/>
            <person name="Mukhopadhyay B."/>
        </authorList>
    </citation>
    <scope>NUCLEOTIDE SEQUENCE [LARGE SCALE GENOMIC DNA]</scope>
    <source>
        <strain evidence="1 2">DSM 16532</strain>
    </source>
</reference>
<dbReference type="Proteomes" id="UP000006175">
    <property type="component" value="Chromosome"/>
</dbReference>
<name>I3XRC7_DESAM</name>
<dbReference type="AlphaFoldDB" id="I3XRC7"/>
<dbReference type="EMBL" id="CP003321">
    <property type="protein sequence ID" value="AFL66501.1"/>
    <property type="molecule type" value="Genomic_DNA"/>
</dbReference>
<proteinExistence type="predicted"/>
<dbReference type="HOGENOM" id="CLU_173012_0_0_2"/>
<dbReference type="OrthoDB" id="19316at2157"/>
<dbReference type="RefSeq" id="WP_014767402.1">
    <property type="nucleotide sequence ID" value="NC_018001.1"/>
</dbReference>
<keyword evidence="2" id="KW-1185">Reference proteome</keyword>
<dbReference type="eggNOG" id="arCOG06100">
    <property type="taxonomic scope" value="Archaea"/>
</dbReference>
<gene>
    <name evidence="1" type="ORF">Desfe_0600</name>
</gene>
<dbReference type="KEGG" id="dfd:Desfe_0600"/>
<evidence type="ECO:0000313" key="2">
    <source>
        <dbReference type="Proteomes" id="UP000006175"/>
    </source>
</evidence>
<evidence type="ECO:0000313" key="1">
    <source>
        <dbReference type="EMBL" id="AFL66501.1"/>
    </source>
</evidence>